<dbReference type="RefSeq" id="WP_099644472.1">
    <property type="nucleotide sequence ID" value="NZ_KZ319287.1"/>
</dbReference>
<accession>A0A2G1VVX3</accession>
<organism evidence="2 3">
    <name type="scientific">Leeuwenhoekiella nanhaiensis</name>
    <dbReference type="NCBI Taxonomy" id="1655491"/>
    <lineage>
        <taxon>Bacteria</taxon>
        <taxon>Pseudomonadati</taxon>
        <taxon>Bacteroidota</taxon>
        <taxon>Flavobacteriia</taxon>
        <taxon>Flavobacteriales</taxon>
        <taxon>Flavobacteriaceae</taxon>
        <taxon>Leeuwenhoekiella</taxon>
    </lineage>
</organism>
<protein>
    <recommendedName>
        <fullName evidence="4">Macroglobulin domain-containing protein</fullName>
    </recommendedName>
</protein>
<reference evidence="2 3" key="1">
    <citation type="submission" date="2017-08" db="EMBL/GenBank/DDBJ databases">
        <title>The whole genome shortgun sequences of strain Leeuwenhoekiella nanhaiensis G18 from the South China Sea.</title>
        <authorList>
            <person name="Liu Q."/>
        </authorList>
    </citation>
    <scope>NUCLEOTIDE SEQUENCE [LARGE SCALE GENOMIC DNA]</scope>
    <source>
        <strain evidence="2 3">G18</strain>
    </source>
</reference>
<dbReference type="Proteomes" id="UP000229433">
    <property type="component" value="Unassembled WGS sequence"/>
</dbReference>
<evidence type="ECO:0000313" key="3">
    <source>
        <dbReference type="Proteomes" id="UP000229433"/>
    </source>
</evidence>
<proteinExistence type="predicted"/>
<dbReference type="AlphaFoldDB" id="A0A2G1VVX3"/>
<evidence type="ECO:0000313" key="2">
    <source>
        <dbReference type="EMBL" id="PHQ30933.1"/>
    </source>
</evidence>
<dbReference type="OrthoDB" id="679547at2"/>
<sequence>MARILLTLLVLLNIATTTAQDSSSSPQQALENYLEMPRELAYLHLNKAVYLQGEQIGFTAYVVNKQDLTPSKTSTNLYVQIKDGDNKVVKEKLVLLENGRASHTITIDSTFSSGNYTIRAFTNWMRNFKEQNHFIDQFKVVELNDSNQTDKVANTAAVDVQFLPESGHLLNNVLNTVGVIAKGKNGMGLSQAQITITDQNDKMIANLSLNEVGIGKFAFVPELGIKYKAKVVDVNGKITETPIDFNIEPKGIILSAITSKDDLRLQVKTNAESLPQINAEEYSLMLHNLKSTSLYQVNFENKLNLDFIFNLKSLEYGINTLTLFNADNKVIAERIFFNYQNLPLASLSKPTIRATRDSLEIVMRAQKALDSARLSVSILPKNVLPYKQNHSIASYYLLQPYVKGGIERATWYFTNIDERKIQELDNLLITQGWSSYDWHAIFNNDINISYKPENLLEFQVVINNFKPRKENQKFLIHATKSRAPQVITIPGDQDSFIVENFMQYENEPLSISRLENEVLSSPPLYIRSMPIKIPGYIANTGYLNVPFKEKILTDVSGNNTRIAFSDDADREQLDEVLIETTYDKVKKRERELANHSWGRISVVDEKDILLFGTLGKYLATKPGVQVFDNLGQFNVGFRLINDGSQYSASDDENPNGVTQIPDENQSSLAAAMDGVIFYLDDMIMDSSFFAEYPLANVDYVEINNTGMGSGFLGSGGSIKVYSRFTSSFGPYETKKYPTYNFPVAFAQKKAYYIPKFSSYTDEVYKNYGVIDWMPEMQVNENGNLSFKIKKPSVDYKVVINGLSQDGTLVHLVQEFASNSSLYE</sequence>
<keyword evidence="1" id="KW-0732">Signal</keyword>
<feature type="signal peptide" evidence="1">
    <location>
        <begin position="1"/>
        <end position="19"/>
    </location>
</feature>
<dbReference type="Gene3D" id="2.60.40.1930">
    <property type="match status" value="1"/>
</dbReference>
<name>A0A2G1VVX3_9FLAO</name>
<comment type="caution">
    <text evidence="2">The sequence shown here is derived from an EMBL/GenBank/DDBJ whole genome shotgun (WGS) entry which is preliminary data.</text>
</comment>
<dbReference type="EMBL" id="NQXA01000001">
    <property type="protein sequence ID" value="PHQ30933.1"/>
    <property type="molecule type" value="Genomic_DNA"/>
</dbReference>
<evidence type="ECO:0000256" key="1">
    <source>
        <dbReference type="SAM" id="SignalP"/>
    </source>
</evidence>
<gene>
    <name evidence="2" type="ORF">CJ305_01520</name>
</gene>
<keyword evidence="3" id="KW-1185">Reference proteome</keyword>
<feature type="chain" id="PRO_5013646077" description="Macroglobulin domain-containing protein" evidence="1">
    <location>
        <begin position="20"/>
        <end position="823"/>
    </location>
</feature>
<evidence type="ECO:0008006" key="4">
    <source>
        <dbReference type="Google" id="ProtNLM"/>
    </source>
</evidence>